<keyword evidence="1" id="KW-0812">Transmembrane</keyword>
<proteinExistence type="predicted"/>
<keyword evidence="1" id="KW-0472">Membrane</keyword>
<dbReference type="EMBL" id="CP017603">
    <property type="protein sequence ID" value="AOY74898.1"/>
    <property type="molecule type" value="Genomic_DNA"/>
</dbReference>
<dbReference type="Proteomes" id="UP000192478">
    <property type="component" value="Chromosome"/>
</dbReference>
<evidence type="ECO:0000313" key="3">
    <source>
        <dbReference type="EMBL" id="ARE89303.1"/>
    </source>
</evidence>
<keyword evidence="1" id="KW-1133">Transmembrane helix</keyword>
<name>A0AAC9RR09_9CLOT</name>
<evidence type="ECO:0000313" key="5">
    <source>
        <dbReference type="Proteomes" id="UP000192478"/>
    </source>
</evidence>
<dbReference type="Proteomes" id="UP000177894">
    <property type="component" value="Chromosome"/>
</dbReference>
<evidence type="ECO:0000313" key="2">
    <source>
        <dbReference type="EMBL" id="AOY74898.1"/>
    </source>
</evidence>
<reference evidence="2 4" key="1">
    <citation type="submission" date="2016-10" db="EMBL/GenBank/DDBJ databases">
        <title>Complete Genome Sequence of Acetogen Clostridium formicoaceticum ATCC 27076.</title>
        <authorList>
            <person name="Bao T."/>
            <person name="Cheng C."/>
            <person name="Zhao J."/>
            <person name="Yang S.-T."/>
            <person name="Wang J."/>
            <person name="Wang M."/>
        </authorList>
    </citation>
    <scope>NUCLEOTIDE SEQUENCE [LARGE SCALE GENOMIC DNA]</scope>
    <source>
        <strain evidence="2 4">ATCC 27076</strain>
    </source>
</reference>
<reference evidence="3 5" key="2">
    <citation type="submission" date="2017-03" db="EMBL/GenBank/DDBJ databases">
        <title>Complete sequence of Clostridium formicaceticum DSM 92.</title>
        <authorList>
            <person name="Poehlein A."/>
            <person name="Karl M."/>
            <person name="Bengelsdorf F.R."/>
            <person name="Duerre P."/>
            <person name="Daniel R."/>
        </authorList>
    </citation>
    <scope>NUCLEOTIDE SEQUENCE [LARGE SCALE GENOMIC DNA]</scope>
    <source>
        <strain evidence="3 5">DSM 92</strain>
    </source>
</reference>
<gene>
    <name evidence="2" type="ORF">BJL90_02350</name>
    <name evidence="3" type="ORF">CLFO_37100</name>
</gene>
<protein>
    <submittedName>
        <fullName evidence="3">Uncharacterized protein</fullName>
    </submittedName>
</protein>
<dbReference type="AlphaFoldDB" id="A0AAC9RR09"/>
<evidence type="ECO:0000256" key="1">
    <source>
        <dbReference type="SAM" id="Phobius"/>
    </source>
</evidence>
<dbReference type="RefSeq" id="WP_070963932.1">
    <property type="nucleotide sequence ID" value="NZ_CP017603.1"/>
</dbReference>
<feature type="transmembrane region" description="Helical" evidence="1">
    <location>
        <begin position="30"/>
        <end position="47"/>
    </location>
</feature>
<keyword evidence="4" id="KW-1185">Reference proteome</keyword>
<dbReference type="KEGG" id="cfm:BJL90_02350"/>
<evidence type="ECO:0000313" key="4">
    <source>
        <dbReference type="Proteomes" id="UP000177894"/>
    </source>
</evidence>
<sequence length="72" mass="8073">MVFFVIFILLLLTIFDLPFLLEHTEKKAVIAYIVLIFIGIAINYIVIQDIPVTSPAVLIARVVGFILGEDLL</sequence>
<organism evidence="3 5">
    <name type="scientific">Clostridium formicaceticum</name>
    <dbReference type="NCBI Taxonomy" id="1497"/>
    <lineage>
        <taxon>Bacteria</taxon>
        <taxon>Bacillati</taxon>
        <taxon>Bacillota</taxon>
        <taxon>Clostridia</taxon>
        <taxon>Eubacteriales</taxon>
        <taxon>Clostridiaceae</taxon>
        <taxon>Clostridium</taxon>
    </lineage>
</organism>
<accession>A0AAC9RR09</accession>
<dbReference type="EMBL" id="CP020559">
    <property type="protein sequence ID" value="ARE89303.1"/>
    <property type="molecule type" value="Genomic_DNA"/>
</dbReference>